<dbReference type="STRING" id="69332.A0A388KKT7"/>
<dbReference type="InterPro" id="IPR000626">
    <property type="entry name" value="Ubiquitin-like_dom"/>
</dbReference>
<comment type="caution">
    <text evidence="6">The sequence shown here is derived from an EMBL/GenBank/DDBJ whole genome shotgun (WGS) entry which is preliminary data.</text>
</comment>
<accession>A0A388KKT7</accession>
<dbReference type="PANTHER" id="PTHR12143">
    <property type="entry name" value="PEPTIDE N-GLYCANASE PNGASE -RELATED"/>
    <property type="match status" value="1"/>
</dbReference>
<dbReference type="InterPro" id="IPR029071">
    <property type="entry name" value="Ubiquitin-like_domsf"/>
</dbReference>
<evidence type="ECO:0000256" key="1">
    <source>
        <dbReference type="ARBA" id="ARBA00009390"/>
    </source>
</evidence>
<dbReference type="Gramene" id="GBG70656">
    <property type="protein sequence ID" value="GBG70656"/>
    <property type="gene ID" value="CBR_g7957"/>
</dbReference>
<dbReference type="Gene3D" id="2.20.25.10">
    <property type="match status" value="1"/>
</dbReference>
<sequence>MTSRHVVLKFGASNFALDVFPEEGVEIFKFQVFSLTGVPPEEQKLFGLTVTPLPDDADLRSLLIADGQEVILVDRSGEDGNAIEKAVDGSAQNQAPTRSAGHSGTAVSQSVSQYELLAKQLQDEKDAAALVAAAAAAAAKEMLHLNSHSQDRAYRSFDGRGREDIPVDVLNSALAKPIARRLRQYIRAARQYEDPIKQALALSVVPLEELEEKAAVQIFTKKGISLPSEDLMRDALLEALLHWFKGWFKWVNAPCCSFCAGPTRIIGHSTGNEEELKHGGERVEVYGCGLCQTVTRFVRYNDPAKLLETRCGRCGEWANAFTLICRALGYNARWVVDWMDHVWTECFSNHLGRWAHCDPCEEVFDRPLLYEKGWGKQLSYVFGFGGDGCVDVIKRYTRAWSEVSRRRCEISELELEVLLRHLRREVRNGLSAAEQERLRIADEQEKEEMESSYSGRSESLPDEEQVLPGRQSGSEEWRVARGETNSKDAAVRTRKKSSAMAARDHIVGIVFNRLGQIVKNLIAKQYRHDDAAASKTDSETDRGVKDSPNDVSYLKEGSGILLGKLQAVVSLFEELLKDMGRQPYKSRSVHLCASRLEVAPGLLDLFADLGVTLQSASDCDPKDVILKVDGSLDIGPAIRLAVAVPVIATAIERLRRSLSSGQFEGQRAPAGDEVARALEGTKWLLQGERICGGMVVVSGENGPSEIGVKAFDGLLSTKWLDFGGKDGSSWILYCAAGGQPRKLVAYELTSAEDCPERDPRDWVLEGSQDGGSSWHCLDERKNVLFSGRNTAKLFEVHTDSQMASSTYRLRFTAVRDPSSANSLQICCIDLFAAPDGKEIA</sequence>
<dbReference type="InterPro" id="IPR038765">
    <property type="entry name" value="Papain-like_cys_pep_sf"/>
</dbReference>
<evidence type="ECO:0000313" key="7">
    <source>
        <dbReference type="Proteomes" id="UP000265515"/>
    </source>
</evidence>
<gene>
    <name evidence="6" type="ORF">CBR_g7957</name>
</gene>
<dbReference type="SMART" id="SM00213">
    <property type="entry name" value="UBQ"/>
    <property type="match status" value="1"/>
</dbReference>
<evidence type="ECO:0000259" key="5">
    <source>
        <dbReference type="PROSITE" id="PS50053"/>
    </source>
</evidence>
<keyword evidence="3" id="KW-0862">Zinc</keyword>
<feature type="compositionally biased region" description="Basic and acidic residues" evidence="4">
    <location>
        <begin position="473"/>
        <end position="491"/>
    </location>
</feature>
<dbReference type="SUPFAM" id="SSF54001">
    <property type="entry name" value="Cysteine proteinases"/>
    <property type="match status" value="1"/>
</dbReference>
<dbReference type="PROSITE" id="PS50053">
    <property type="entry name" value="UBIQUITIN_2"/>
    <property type="match status" value="1"/>
</dbReference>
<dbReference type="Gene3D" id="3.10.620.30">
    <property type="match status" value="1"/>
</dbReference>
<keyword evidence="2" id="KW-0479">Metal-binding</keyword>
<dbReference type="OMA" id="GIRSSKW"/>
<dbReference type="PANTHER" id="PTHR12143:SF19">
    <property type="entry name" value="PEPTIDE-N(4)-(N-ACETYL-BETA-GLUCOSAMINYL)ASPARAGINE AMIDASE"/>
    <property type="match status" value="1"/>
</dbReference>
<evidence type="ECO:0000313" key="6">
    <source>
        <dbReference type="EMBL" id="GBG70656.1"/>
    </source>
</evidence>
<dbReference type="GO" id="GO:0005634">
    <property type="term" value="C:nucleus"/>
    <property type="evidence" value="ECO:0007669"/>
    <property type="project" value="TreeGrafter"/>
</dbReference>
<evidence type="ECO:0000256" key="4">
    <source>
        <dbReference type="SAM" id="MobiDB-lite"/>
    </source>
</evidence>
<dbReference type="EMBL" id="BFEA01000134">
    <property type="protein sequence ID" value="GBG70656.1"/>
    <property type="molecule type" value="Genomic_DNA"/>
</dbReference>
<evidence type="ECO:0000256" key="3">
    <source>
        <dbReference type="ARBA" id="ARBA00022833"/>
    </source>
</evidence>
<keyword evidence="7" id="KW-1185">Reference proteome</keyword>
<dbReference type="Gene3D" id="3.10.20.90">
    <property type="entry name" value="Phosphatidylinositol 3-kinase Catalytic Subunit, Chain A, domain 1"/>
    <property type="match status" value="1"/>
</dbReference>
<dbReference type="SMART" id="SM00460">
    <property type="entry name" value="TGc"/>
    <property type="match status" value="1"/>
</dbReference>
<feature type="domain" description="Ubiquitin-like" evidence="5">
    <location>
        <begin position="4"/>
        <end position="75"/>
    </location>
</feature>
<reference evidence="6 7" key="1">
    <citation type="journal article" date="2018" name="Cell">
        <title>The Chara Genome: Secondary Complexity and Implications for Plant Terrestrialization.</title>
        <authorList>
            <person name="Nishiyama T."/>
            <person name="Sakayama H."/>
            <person name="Vries J.D."/>
            <person name="Buschmann H."/>
            <person name="Saint-Marcoux D."/>
            <person name="Ullrich K.K."/>
            <person name="Haas F.B."/>
            <person name="Vanderstraeten L."/>
            <person name="Becker D."/>
            <person name="Lang D."/>
            <person name="Vosolsobe S."/>
            <person name="Rombauts S."/>
            <person name="Wilhelmsson P.K.I."/>
            <person name="Janitza P."/>
            <person name="Kern R."/>
            <person name="Heyl A."/>
            <person name="Rumpler F."/>
            <person name="Villalobos L.I.A.C."/>
            <person name="Clay J.M."/>
            <person name="Skokan R."/>
            <person name="Toyoda A."/>
            <person name="Suzuki Y."/>
            <person name="Kagoshima H."/>
            <person name="Schijlen E."/>
            <person name="Tajeshwar N."/>
            <person name="Catarino B."/>
            <person name="Hetherington A.J."/>
            <person name="Saltykova A."/>
            <person name="Bonnot C."/>
            <person name="Breuninger H."/>
            <person name="Symeonidi A."/>
            <person name="Radhakrishnan G.V."/>
            <person name="Van Nieuwerburgh F."/>
            <person name="Deforce D."/>
            <person name="Chang C."/>
            <person name="Karol K.G."/>
            <person name="Hedrich R."/>
            <person name="Ulvskov P."/>
            <person name="Glockner G."/>
            <person name="Delwiche C.F."/>
            <person name="Petrasek J."/>
            <person name="Van de Peer Y."/>
            <person name="Friml J."/>
            <person name="Beilby M."/>
            <person name="Dolan L."/>
            <person name="Kohara Y."/>
            <person name="Sugano S."/>
            <person name="Fujiyama A."/>
            <person name="Delaux P.-M."/>
            <person name="Quint M."/>
            <person name="TheiBen G."/>
            <person name="Hagemann M."/>
            <person name="Harholt J."/>
            <person name="Dunand C."/>
            <person name="Zachgo S."/>
            <person name="Langdale J."/>
            <person name="Maumus F."/>
            <person name="Straeten D.V.D."/>
            <person name="Gould S.B."/>
            <person name="Rensing S.A."/>
        </authorList>
    </citation>
    <scope>NUCLEOTIDE SEQUENCE [LARGE SCALE GENOMIC DNA]</scope>
    <source>
        <strain evidence="6 7">S276</strain>
    </source>
</reference>
<protein>
    <recommendedName>
        <fullName evidence="5">Ubiquitin-like domain-containing protein</fullName>
    </recommendedName>
</protein>
<name>A0A388KKT7_CHABU</name>
<proteinExistence type="inferred from homology"/>
<dbReference type="InterPro" id="IPR002931">
    <property type="entry name" value="Transglutaminase-like"/>
</dbReference>
<dbReference type="AlphaFoldDB" id="A0A388KKT7"/>
<dbReference type="Gene3D" id="2.60.120.260">
    <property type="entry name" value="Galactose-binding domain-like"/>
    <property type="match status" value="1"/>
</dbReference>
<dbReference type="GO" id="GO:0006516">
    <property type="term" value="P:glycoprotein catabolic process"/>
    <property type="evidence" value="ECO:0007669"/>
    <property type="project" value="TreeGrafter"/>
</dbReference>
<dbReference type="GO" id="GO:0046872">
    <property type="term" value="F:metal ion binding"/>
    <property type="evidence" value="ECO:0007669"/>
    <property type="project" value="UniProtKB-KW"/>
</dbReference>
<comment type="similarity">
    <text evidence="1">Belongs to the transglutaminase-like superfamily. PNGase family.</text>
</comment>
<feature type="region of interest" description="Disordered" evidence="4">
    <location>
        <begin position="528"/>
        <end position="549"/>
    </location>
</feature>
<dbReference type="Proteomes" id="UP000265515">
    <property type="component" value="Unassembled WGS sequence"/>
</dbReference>
<dbReference type="SUPFAM" id="SSF54236">
    <property type="entry name" value="Ubiquitin-like"/>
    <property type="match status" value="1"/>
</dbReference>
<dbReference type="GO" id="GO:0000224">
    <property type="term" value="F:peptide-N4-(N-acetyl-beta-glucosaminyl)asparagine amidase activity"/>
    <property type="evidence" value="ECO:0007669"/>
    <property type="project" value="TreeGrafter"/>
</dbReference>
<feature type="region of interest" description="Disordered" evidence="4">
    <location>
        <begin position="438"/>
        <end position="497"/>
    </location>
</feature>
<organism evidence="6 7">
    <name type="scientific">Chara braunii</name>
    <name type="common">Braun's stonewort</name>
    <dbReference type="NCBI Taxonomy" id="69332"/>
    <lineage>
        <taxon>Eukaryota</taxon>
        <taxon>Viridiplantae</taxon>
        <taxon>Streptophyta</taxon>
        <taxon>Charophyceae</taxon>
        <taxon>Charales</taxon>
        <taxon>Characeae</taxon>
        <taxon>Chara</taxon>
    </lineage>
</organism>
<dbReference type="InterPro" id="IPR050883">
    <property type="entry name" value="PNGase"/>
</dbReference>
<feature type="compositionally biased region" description="Basic and acidic residues" evidence="4">
    <location>
        <begin position="528"/>
        <end position="548"/>
    </location>
</feature>
<evidence type="ECO:0000256" key="2">
    <source>
        <dbReference type="ARBA" id="ARBA00022723"/>
    </source>
</evidence>
<dbReference type="Pfam" id="PF01841">
    <property type="entry name" value="Transglut_core"/>
    <property type="match status" value="1"/>
</dbReference>
<dbReference type="GO" id="GO:0005829">
    <property type="term" value="C:cytosol"/>
    <property type="evidence" value="ECO:0007669"/>
    <property type="project" value="TreeGrafter"/>
</dbReference>
<dbReference type="OrthoDB" id="409136at2759"/>